<sequence>MRARSRWALAAVSVTAARSAYCFNGSAASYAVCDSPFAPRDDEQTQAARAHAHRDDGRLAVRGQPAGFAQLGGQRVGDRLTFARQQQQRLARVEDRHPVRFGERGADDQARPGVGAGRRLNDQLAVLPRERDRRQLGFGGQLGTLDEHREGHALVAAVKQGLGHLPQRVRPLSPRPRHVEHPGVIDRHPGCSSQRDDEFLVLAGELQTTHLVCEVDVAEHLAAHMDGGPEEGRHHRVSRREADSVGVFADRGQPQRSGVADERAQDTVSERLRSDLTGLLRRQPRRDKLHEPFTVGAQHTQGAVPGPNKVAGATHDPSEHL</sequence>
<feature type="compositionally biased region" description="Basic and acidic residues" evidence="1">
    <location>
        <begin position="91"/>
        <end position="110"/>
    </location>
</feature>
<feature type="chain" id="PRO_5039512338" description="Secreted protein" evidence="2">
    <location>
        <begin position="23"/>
        <end position="321"/>
    </location>
</feature>
<feature type="compositionally biased region" description="Basic and acidic residues" evidence="1">
    <location>
        <begin position="259"/>
        <end position="274"/>
    </location>
</feature>
<dbReference type="AlphaFoldDB" id="A0A934X5B3"/>
<gene>
    <name evidence="3" type="ORF">IPF40_05210</name>
</gene>
<feature type="region of interest" description="Disordered" evidence="1">
    <location>
        <begin position="166"/>
        <end position="191"/>
    </location>
</feature>
<dbReference type="Proteomes" id="UP000718281">
    <property type="component" value="Unassembled WGS sequence"/>
</dbReference>
<feature type="region of interest" description="Disordered" evidence="1">
    <location>
        <begin position="226"/>
        <end position="321"/>
    </location>
</feature>
<reference evidence="3 4" key="1">
    <citation type="submission" date="2020-10" db="EMBL/GenBank/DDBJ databases">
        <title>Connecting structure to function with the recovery of over 1000 high-quality activated sludge metagenome-assembled genomes encoding full-length rRNA genes using long-read sequencing.</title>
        <authorList>
            <person name="Singleton C.M."/>
            <person name="Petriglieri F."/>
            <person name="Kristensen J.M."/>
            <person name="Kirkegaard R.H."/>
            <person name="Michaelsen T.Y."/>
            <person name="Andersen M.H."/>
            <person name="Karst S.M."/>
            <person name="Dueholm M.S."/>
            <person name="Nielsen P.H."/>
            <person name="Albertsen M."/>
        </authorList>
    </citation>
    <scope>NUCLEOTIDE SEQUENCE [LARGE SCALE GENOMIC DNA]</scope>
    <source>
        <strain evidence="3">AalE_18-Q3-R2-46_BAT3C.188</strain>
    </source>
</reference>
<protein>
    <recommendedName>
        <fullName evidence="5">Secreted protein</fullName>
    </recommendedName>
</protein>
<name>A0A934X5B3_9MICO</name>
<evidence type="ECO:0000256" key="2">
    <source>
        <dbReference type="SAM" id="SignalP"/>
    </source>
</evidence>
<evidence type="ECO:0008006" key="5">
    <source>
        <dbReference type="Google" id="ProtNLM"/>
    </source>
</evidence>
<proteinExistence type="predicted"/>
<evidence type="ECO:0000313" key="3">
    <source>
        <dbReference type="EMBL" id="MBK6300459.1"/>
    </source>
</evidence>
<evidence type="ECO:0000256" key="1">
    <source>
        <dbReference type="SAM" id="MobiDB-lite"/>
    </source>
</evidence>
<accession>A0A934X5B3</accession>
<organism evidence="3 4">
    <name type="scientific">Candidatus Phosphoribacter hodrii</name>
    <dbReference type="NCBI Taxonomy" id="2953743"/>
    <lineage>
        <taxon>Bacteria</taxon>
        <taxon>Bacillati</taxon>
        <taxon>Actinomycetota</taxon>
        <taxon>Actinomycetes</taxon>
        <taxon>Micrococcales</taxon>
        <taxon>Dermatophilaceae</taxon>
        <taxon>Candidatus Phosphoribacter</taxon>
    </lineage>
</organism>
<evidence type="ECO:0000313" key="4">
    <source>
        <dbReference type="Proteomes" id="UP000718281"/>
    </source>
</evidence>
<dbReference type="EMBL" id="JADIXZ010000004">
    <property type="protein sequence ID" value="MBK6300459.1"/>
    <property type="molecule type" value="Genomic_DNA"/>
</dbReference>
<comment type="caution">
    <text evidence="3">The sequence shown here is derived from an EMBL/GenBank/DDBJ whole genome shotgun (WGS) entry which is preliminary data.</text>
</comment>
<feature type="signal peptide" evidence="2">
    <location>
        <begin position="1"/>
        <end position="22"/>
    </location>
</feature>
<feature type="compositionally biased region" description="Basic and acidic residues" evidence="1">
    <location>
        <begin position="177"/>
        <end position="191"/>
    </location>
</feature>
<keyword evidence="2" id="KW-0732">Signal</keyword>
<feature type="region of interest" description="Disordered" evidence="1">
    <location>
        <begin position="89"/>
        <end position="120"/>
    </location>
</feature>